<organism evidence="1 2">
    <name type="scientific">Arsenicitalea aurantiaca</name>
    <dbReference type="NCBI Taxonomy" id="1783274"/>
    <lineage>
        <taxon>Bacteria</taxon>
        <taxon>Pseudomonadati</taxon>
        <taxon>Pseudomonadota</taxon>
        <taxon>Alphaproteobacteria</taxon>
        <taxon>Hyphomicrobiales</taxon>
        <taxon>Devosiaceae</taxon>
        <taxon>Arsenicitalea</taxon>
    </lineage>
</organism>
<sequence>MSRTQHDPDTVTVHVPFRIVKRGGRKQMQLPEGASRPRKANSTLIKALARAFRWKRMLETGEFATIAELAEREGIASSYMTRVLRLTLLAPATIEAVLDGRQAADLTLGRLLEPFPEIWWEQPGYGAAGARPDDHSS</sequence>
<reference evidence="1 2" key="1">
    <citation type="journal article" date="2016" name="Int. J. Syst. Evol. Microbiol.">
        <title>Arsenicitalea aurantiaca gen. nov., sp. nov., a new member of the family Hyphomicrobiaceae, isolated from high-arsenic sediment.</title>
        <authorList>
            <person name="Mu Y."/>
            <person name="Zhou L."/>
            <person name="Zeng X.C."/>
            <person name="Liu L."/>
            <person name="Pan Y."/>
            <person name="Chen X."/>
            <person name="Wang J."/>
            <person name="Li S."/>
            <person name="Li W.J."/>
            <person name="Wang Y."/>
        </authorList>
    </citation>
    <scope>NUCLEOTIDE SEQUENCE [LARGE SCALE GENOMIC DNA]</scope>
    <source>
        <strain evidence="1 2">42-50</strain>
    </source>
</reference>
<dbReference type="EMBL" id="RZNJ01000002">
    <property type="protein sequence ID" value="RUT32423.1"/>
    <property type="molecule type" value="Genomic_DNA"/>
</dbReference>
<dbReference type="SUPFAM" id="SSF109709">
    <property type="entry name" value="KorB DNA-binding domain-like"/>
    <property type="match status" value="1"/>
</dbReference>
<dbReference type="RefSeq" id="WP_127187380.1">
    <property type="nucleotide sequence ID" value="NZ_RZNJ01000002.1"/>
</dbReference>
<accession>A0A433XE86</accession>
<dbReference type="Proteomes" id="UP000281547">
    <property type="component" value="Unassembled WGS sequence"/>
</dbReference>
<proteinExistence type="predicted"/>
<comment type="caution">
    <text evidence="1">The sequence shown here is derived from an EMBL/GenBank/DDBJ whole genome shotgun (WGS) entry which is preliminary data.</text>
</comment>
<protein>
    <recommendedName>
        <fullName evidence="3">LacI family transcriptional regulator</fullName>
    </recommendedName>
</protein>
<keyword evidence="2" id="KW-1185">Reference proteome</keyword>
<evidence type="ECO:0008006" key="3">
    <source>
        <dbReference type="Google" id="ProtNLM"/>
    </source>
</evidence>
<evidence type="ECO:0000313" key="1">
    <source>
        <dbReference type="EMBL" id="RUT32423.1"/>
    </source>
</evidence>
<dbReference type="AlphaFoldDB" id="A0A433XE86"/>
<evidence type="ECO:0000313" key="2">
    <source>
        <dbReference type="Proteomes" id="UP000281547"/>
    </source>
</evidence>
<dbReference type="OrthoDB" id="1550462at2"/>
<gene>
    <name evidence="1" type="ORF">EMQ25_04485</name>
</gene>
<name>A0A433XE86_9HYPH</name>